<reference evidence="1" key="1">
    <citation type="journal article" date="2014" name="Front. Microbiol.">
        <title>High frequency of phylogenetically diverse reductive dehalogenase-homologous genes in deep subseafloor sedimentary metagenomes.</title>
        <authorList>
            <person name="Kawai M."/>
            <person name="Futagami T."/>
            <person name="Toyoda A."/>
            <person name="Takaki Y."/>
            <person name="Nishi S."/>
            <person name="Hori S."/>
            <person name="Arai W."/>
            <person name="Tsubouchi T."/>
            <person name="Morono Y."/>
            <person name="Uchiyama I."/>
            <person name="Ito T."/>
            <person name="Fujiyama A."/>
            <person name="Inagaki F."/>
            <person name="Takami H."/>
        </authorList>
    </citation>
    <scope>NUCLEOTIDE SEQUENCE</scope>
    <source>
        <strain evidence="1">Expedition CK06-06</strain>
    </source>
</reference>
<gene>
    <name evidence="1" type="ORF">S12H4_53733</name>
</gene>
<sequence length="233" mass="27506">ALNIASEENYSMIKNDDMFKRITGQDLIRGERKFKEPFYFYNKAKSIFVGNIIRETADTLDAFFDRTIIVKCPYKFVFNPKAPNEKKKIIDIIDKLPEIEIEGFALWLIVYLKSLRKRDWEFTNEKSSEEHKAEYLLASEPLSTFLETETIKNKEGKIQKHYFWEKYNEYLTTIDHPGIKPIKLGTKMKNLGYGTTLIYYDKGKEHKEAWSGINWKSDKLKKEEKELGDTDKT</sequence>
<proteinExistence type="predicted"/>
<feature type="non-terminal residue" evidence="1">
    <location>
        <position position="1"/>
    </location>
</feature>
<protein>
    <submittedName>
        <fullName evidence="1">Uncharacterized protein</fullName>
    </submittedName>
</protein>
<accession>X1VDI1</accession>
<dbReference type="EMBL" id="BARW01034255">
    <property type="protein sequence ID" value="GAJ04455.1"/>
    <property type="molecule type" value="Genomic_DNA"/>
</dbReference>
<evidence type="ECO:0000313" key="1">
    <source>
        <dbReference type="EMBL" id="GAJ04455.1"/>
    </source>
</evidence>
<comment type="caution">
    <text evidence="1">The sequence shown here is derived from an EMBL/GenBank/DDBJ whole genome shotgun (WGS) entry which is preliminary data.</text>
</comment>
<feature type="non-terminal residue" evidence="1">
    <location>
        <position position="233"/>
    </location>
</feature>
<name>X1VDI1_9ZZZZ</name>
<organism evidence="1">
    <name type="scientific">marine sediment metagenome</name>
    <dbReference type="NCBI Taxonomy" id="412755"/>
    <lineage>
        <taxon>unclassified sequences</taxon>
        <taxon>metagenomes</taxon>
        <taxon>ecological metagenomes</taxon>
    </lineage>
</organism>
<dbReference type="AlphaFoldDB" id="X1VDI1"/>